<dbReference type="PaxDb" id="2903-EOD20691"/>
<organism evidence="1 2">
    <name type="scientific">Emiliania huxleyi (strain CCMP1516)</name>
    <dbReference type="NCBI Taxonomy" id="280463"/>
    <lineage>
        <taxon>Eukaryota</taxon>
        <taxon>Haptista</taxon>
        <taxon>Haptophyta</taxon>
        <taxon>Prymnesiophyceae</taxon>
        <taxon>Isochrysidales</taxon>
        <taxon>Noelaerhabdaceae</taxon>
        <taxon>Emiliania</taxon>
    </lineage>
</organism>
<accession>A0A0D3JB06</accession>
<dbReference type="Proteomes" id="UP000013827">
    <property type="component" value="Unassembled WGS sequence"/>
</dbReference>
<keyword evidence="2" id="KW-1185">Reference proteome</keyword>
<evidence type="ECO:0000313" key="2">
    <source>
        <dbReference type="Proteomes" id="UP000013827"/>
    </source>
</evidence>
<protein>
    <recommendedName>
        <fullName evidence="3">Protein-tyrosine sulfotransferase</fullName>
    </recommendedName>
</protein>
<dbReference type="HOGENOM" id="CLU_2257133_0_0_1"/>
<dbReference type="InterPro" id="IPR027417">
    <property type="entry name" value="P-loop_NTPase"/>
</dbReference>
<reference evidence="2" key="1">
    <citation type="journal article" date="2013" name="Nature">
        <title>Pan genome of the phytoplankton Emiliania underpins its global distribution.</title>
        <authorList>
            <person name="Read B.A."/>
            <person name="Kegel J."/>
            <person name="Klute M.J."/>
            <person name="Kuo A."/>
            <person name="Lefebvre S.C."/>
            <person name="Maumus F."/>
            <person name="Mayer C."/>
            <person name="Miller J."/>
            <person name="Monier A."/>
            <person name="Salamov A."/>
            <person name="Young J."/>
            <person name="Aguilar M."/>
            <person name="Claverie J.M."/>
            <person name="Frickenhaus S."/>
            <person name="Gonzalez K."/>
            <person name="Herman E.K."/>
            <person name="Lin Y.C."/>
            <person name="Napier J."/>
            <person name="Ogata H."/>
            <person name="Sarno A.F."/>
            <person name="Shmutz J."/>
            <person name="Schroeder D."/>
            <person name="de Vargas C."/>
            <person name="Verret F."/>
            <person name="von Dassow P."/>
            <person name="Valentin K."/>
            <person name="Van de Peer Y."/>
            <person name="Wheeler G."/>
            <person name="Dacks J.B."/>
            <person name="Delwiche C.F."/>
            <person name="Dyhrman S.T."/>
            <person name="Glockner G."/>
            <person name="John U."/>
            <person name="Richards T."/>
            <person name="Worden A.Z."/>
            <person name="Zhang X."/>
            <person name="Grigoriev I.V."/>
            <person name="Allen A.E."/>
            <person name="Bidle K."/>
            <person name="Borodovsky M."/>
            <person name="Bowler C."/>
            <person name="Brownlee C."/>
            <person name="Cock J.M."/>
            <person name="Elias M."/>
            <person name="Gladyshev V.N."/>
            <person name="Groth M."/>
            <person name="Guda C."/>
            <person name="Hadaegh A."/>
            <person name="Iglesias-Rodriguez M.D."/>
            <person name="Jenkins J."/>
            <person name="Jones B.M."/>
            <person name="Lawson T."/>
            <person name="Leese F."/>
            <person name="Lindquist E."/>
            <person name="Lobanov A."/>
            <person name="Lomsadze A."/>
            <person name="Malik S.B."/>
            <person name="Marsh M.E."/>
            <person name="Mackinder L."/>
            <person name="Mock T."/>
            <person name="Mueller-Roeber B."/>
            <person name="Pagarete A."/>
            <person name="Parker M."/>
            <person name="Probert I."/>
            <person name="Quesneville H."/>
            <person name="Raines C."/>
            <person name="Rensing S.A."/>
            <person name="Riano-Pachon D.M."/>
            <person name="Richier S."/>
            <person name="Rokitta S."/>
            <person name="Shiraiwa Y."/>
            <person name="Soanes D.M."/>
            <person name="van der Giezen M."/>
            <person name="Wahlund T.M."/>
            <person name="Williams B."/>
            <person name="Wilson W."/>
            <person name="Wolfe G."/>
            <person name="Wurch L.L."/>
        </authorList>
    </citation>
    <scope>NUCLEOTIDE SEQUENCE</scope>
</reference>
<name>A0A0D3JB06_EMIH1</name>
<dbReference type="GeneID" id="17266239"/>
<evidence type="ECO:0000313" key="1">
    <source>
        <dbReference type="EnsemblProtists" id="EOD20691"/>
    </source>
</evidence>
<dbReference type="SUPFAM" id="SSF52540">
    <property type="entry name" value="P-loop containing nucleoside triphosphate hydrolases"/>
    <property type="match status" value="1"/>
</dbReference>
<dbReference type="AlphaFoldDB" id="A0A0D3JB06"/>
<dbReference type="EnsemblProtists" id="EOD20691">
    <property type="protein sequence ID" value="EOD20691"/>
    <property type="gene ID" value="EMIHUDRAFT_255449"/>
</dbReference>
<sequence length="104" mass="11484">ALRAVERSHRLSTRLLEALEGVAVLHIDYEDLLGDTERTMTAVANFLELQTAGLAPPATRLLKATPDHLCSAVKNYRQVCSAYLNTEYERFFDAPTGQCACGRS</sequence>
<evidence type="ECO:0008006" key="3">
    <source>
        <dbReference type="Google" id="ProtNLM"/>
    </source>
</evidence>
<reference evidence="1" key="2">
    <citation type="submission" date="2024-10" db="UniProtKB">
        <authorList>
            <consortium name="EnsemblProtists"/>
        </authorList>
    </citation>
    <scope>IDENTIFICATION</scope>
</reference>
<dbReference type="KEGG" id="ehx:EMIHUDRAFT_255449"/>
<dbReference type="Gene3D" id="3.40.50.300">
    <property type="entry name" value="P-loop containing nucleotide triphosphate hydrolases"/>
    <property type="match status" value="1"/>
</dbReference>
<dbReference type="RefSeq" id="XP_005773120.1">
    <property type="nucleotide sequence ID" value="XM_005773063.1"/>
</dbReference>
<proteinExistence type="predicted"/>